<evidence type="ECO:0000256" key="1">
    <source>
        <dbReference type="ARBA" id="ARBA00001163"/>
    </source>
</evidence>
<dbReference type="InterPro" id="IPR018020">
    <property type="entry name" value="OHCU_decarboxylase"/>
</dbReference>
<accession>A0AAU8KL77</accession>
<dbReference type="GO" id="GO:0006144">
    <property type="term" value="P:purine nucleobase metabolic process"/>
    <property type="evidence" value="ECO:0007669"/>
    <property type="project" value="UniProtKB-KW"/>
</dbReference>
<evidence type="ECO:0000256" key="4">
    <source>
        <dbReference type="ARBA" id="ARBA00022631"/>
    </source>
</evidence>
<feature type="compositionally biased region" description="Low complexity" evidence="7">
    <location>
        <begin position="14"/>
        <end position="25"/>
    </location>
</feature>
<dbReference type="Gene3D" id="1.10.3330.10">
    <property type="entry name" value="Oxo-4-hydroxy-4-carboxy-5-ureidoimidazoline decarboxylase"/>
    <property type="match status" value="2"/>
</dbReference>
<dbReference type="AlphaFoldDB" id="A0AAU8KL77"/>
<evidence type="ECO:0000259" key="8">
    <source>
        <dbReference type="Pfam" id="PF09349"/>
    </source>
</evidence>
<dbReference type="EMBL" id="CP136798">
    <property type="protein sequence ID" value="XCN16402.1"/>
    <property type="molecule type" value="Genomic_DNA"/>
</dbReference>
<evidence type="ECO:0000256" key="6">
    <source>
        <dbReference type="ARBA" id="ARBA00023239"/>
    </source>
</evidence>
<feature type="domain" description="Oxo-4-hydroxy-4-carboxy-5-ureidoimidazoline decarboxylase" evidence="8">
    <location>
        <begin position="45"/>
        <end position="105"/>
    </location>
</feature>
<dbReference type="RefSeq" id="WP_354597863.1">
    <property type="nucleotide sequence ID" value="NZ_CP136798.1"/>
</dbReference>
<keyword evidence="6" id="KW-0456">Lyase</keyword>
<name>A0AAU8KL77_9ACTN</name>
<protein>
    <recommendedName>
        <fullName evidence="3">2-oxo-4-hydroxy-4-carboxy-5-ureidoimidazoline decarboxylase</fullName>
        <ecNumber evidence="3">4.1.1.97</ecNumber>
    </recommendedName>
</protein>
<evidence type="ECO:0000313" key="9">
    <source>
        <dbReference type="EMBL" id="XCN16402.1"/>
    </source>
</evidence>
<feature type="domain" description="Oxo-4-hydroxy-4-carboxy-5-ureidoimidazoline decarboxylase" evidence="8">
    <location>
        <begin position="113"/>
        <end position="183"/>
    </location>
</feature>
<dbReference type="GO" id="GO:0051997">
    <property type="term" value="F:2-oxo-4-hydroxy-4-carboxy-5-ureidoimidazoline decarboxylase activity"/>
    <property type="evidence" value="ECO:0007669"/>
    <property type="project" value="UniProtKB-EC"/>
</dbReference>
<keyword evidence="5" id="KW-0210">Decarboxylase</keyword>
<comment type="catalytic activity">
    <reaction evidence="1">
        <text>5-hydroxy-2-oxo-4-ureido-2,5-dihydro-1H-imidazole-5-carboxylate + H(+) = (S)-allantoin + CO2</text>
        <dbReference type="Rhea" id="RHEA:26301"/>
        <dbReference type="ChEBI" id="CHEBI:15378"/>
        <dbReference type="ChEBI" id="CHEBI:15678"/>
        <dbReference type="ChEBI" id="CHEBI:16526"/>
        <dbReference type="ChEBI" id="CHEBI:58639"/>
        <dbReference type="EC" id="4.1.1.97"/>
    </reaction>
</comment>
<evidence type="ECO:0000256" key="2">
    <source>
        <dbReference type="ARBA" id="ARBA00004754"/>
    </source>
</evidence>
<dbReference type="InterPro" id="IPR036778">
    <property type="entry name" value="OHCU_decarboxylase_sf"/>
</dbReference>
<dbReference type="EC" id="4.1.1.97" evidence="3"/>
<evidence type="ECO:0000256" key="3">
    <source>
        <dbReference type="ARBA" id="ARBA00012257"/>
    </source>
</evidence>
<gene>
    <name evidence="9" type="ORF">R1Y80_23445</name>
</gene>
<evidence type="ECO:0000256" key="5">
    <source>
        <dbReference type="ARBA" id="ARBA00022793"/>
    </source>
</evidence>
<dbReference type="SUPFAM" id="SSF158694">
    <property type="entry name" value="UraD-Like"/>
    <property type="match status" value="1"/>
</dbReference>
<reference evidence="9" key="1">
    <citation type="submission" date="2023-10" db="EMBL/GenBank/DDBJ databases">
        <title>Complete genome sequence of Streptomyces sp. JL1001.</title>
        <authorList>
            <person name="Jiang L."/>
        </authorList>
    </citation>
    <scope>NUCLEOTIDE SEQUENCE</scope>
    <source>
        <strain evidence="9">JL1001</strain>
    </source>
</reference>
<dbReference type="PANTHER" id="PTHR43466">
    <property type="entry name" value="2-OXO-4-HYDROXY-4-CARBOXY-5-UREIDOIMIDAZOLINE DECARBOXYLASE-RELATED"/>
    <property type="match status" value="1"/>
</dbReference>
<feature type="compositionally biased region" description="Pro residues" evidence="7">
    <location>
        <begin position="1"/>
        <end position="13"/>
    </location>
</feature>
<sequence>MPVQPRHPAPADAPVPADAPASADAPAPPADGAPVDHPVGLAHFNSLPFAAAEAAFLECCGSLRWAHRMAAHRPYPDLGALLAASDEAGYDLAPSDIAEALAAEPAPCLHHDAPRAAHLALRAAHAAYESRFGHTFVICLDAYGSSQHVDQVLAGIRVRMEHEVDEERAVTAEELRRLARSRIVELMTAGPGQED</sequence>
<evidence type="ECO:0000256" key="7">
    <source>
        <dbReference type="SAM" id="MobiDB-lite"/>
    </source>
</evidence>
<organism evidence="9">
    <name type="scientific">Streptomyces sp. JL1001</name>
    <dbReference type="NCBI Taxonomy" id="3078227"/>
    <lineage>
        <taxon>Bacteria</taxon>
        <taxon>Bacillati</taxon>
        <taxon>Actinomycetota</taxon>
        <taxon>Actinomycetes</taxon>
        <taxon>Kitasatosporales</taxon>
        <taxon>Streptomycetaceae</taxon>
        <taxon>Streptomyces</taxon>
    </lineage>
</organism>
<proteinExistence type="predicted"/>
<dbReference type="PANTHER" id="PTHR43466:SF1">
    <property type="entry name" value="2-OXO-4-HYDROXY-4-CARBOXY-5-UREIDOIMIDAZOLINE DECARBOXYLASE-RELATED"/>
    <property type="match status" value="1"/>
</dbReference>
<dbReference type="NCBIfam" id="NF010372">
    <property type="entry name" value="PRK13798.1"/>
    <property type="match status" value="1"/>
</dbReference>
<keyword evidence="4" id="KW-0659">Purine metabolism</keyword>
<dbReference type="Pfam" id="PF09349">
    <property type="entry name" value="OHCU_decarbox"/>
    <property type="match status" value="2"/>
</dbReference>
<dbReference type="GO" id="GO:0019628">
    <property type="term" value="P:urate catabolic process"/>
    <property type="evidence" value="ECO:0007669"/>
    <property type="project" value="TreeGrafter"/>
</dbReference>
<feature type="region of interest" description="Disordered" evidence="7">
    <location>
        <begin position="1"/>
        <end position="34"/>
    </location>
</feature>
<comment type="pathway">
    <text evidence="2">Purine metabolism; urate degradation; (S)-allantoin from urate: step 3/3.</text>
</comment>